<dbReference type="STRING" id="1200352.A606_09475"/>
<dbReference type="KEGG" id="cter:A606_09475"/>
<organism evidence="1 2">
    <name type="scientific">Corynebacterium terpenotabidum Y-11</name>
    <dbReference type="NCBI Taxonomy" id="1200352"/>
    <lineage>
        <taxon>Bacteria</taxon>
        <taxon>Bacillati</taxon>
        <taxon>Actinomycetota</taxon>
        <taxon>Actinomycetes</taxon>
        <taxon>Mycobacteriales</taxon>
        <taxon>Corynebacteriaceae</taxon>
        <taxon>Corynebacterium</taxon>
    </lineage>
</organism>
<evidence type="ECO:0000313" key="1">
    <source>
        <dbReference type="EMBL" id="AGP31534.1"/>
    </source>
</evidence>
<gene>
    <name evidence="1" type="ORF">A606_09475</name>
</gene>
<dbReference type="Proteomes" id="UP000014809">
    <property type="component" value="Chromosome"/>
</dbReference>
<dbReference type="OrthoDB" id="4402305at2"/>
<sequence>MIGTVTAAVAAVGISAGAGWSRWRLGGEDATPELAWFHVHPPHTALWGGTDAVTVDAPVLARLAEGLGAAEPPLVAVAPPPKPDGPTQRSYAGLAALTRPAGRCILGVTVAHAATMPYAAAGCGLLARRLPGRPGGTRVVGTAVAEALPGWMVGTDDAGEPVTVDLPPGSTVQVCGAGASALVSTLPATGRGAGDVVVVTDADAWREAWHPQRCRVVVGEVPEVIIDLVVDLGAGELRCGSAVVPLQRLPLR</sequence>
<dbReference type="HOGENOM" id="CLU_1048540_0_0_11"/>
<proteinExistence type="predicted"/>
<dbReference type="eggNOG" id="ENOG5031INA">
    <property type="taxonomic scope" value="Bacteria"/>
</dbReference>
<keyword evidence="2" id="KW-1185">Reference proteome</keyword>
<evidence type="ECO:0000313" key="2">
    <source>
        <dbReference type="Proteomes" id="UP000014809"/>
    </source>
</evidence>
<dbReference type="AlphaFoldDB" id="S4XG33"/>
<dbReference type="RefSeq" id="WP_020441890.1">
    <property type="nucleotide sequence ID" value="NC_021663.1"/>
</dbReference>
<dbReference type="PATRIC" id="fig|1200352.3.peg.1929"/>
<accession>S4XG33</accession>
<name>S4XG33_9CORY</name>
<protein>
    <submittedName>
        <fullName evidence="1">Uncharacterized protein</fullName>
    </submittedName>
</protein>
<reference evidence="1 2" key="1">
    <citation type="submission" date="2012-06" db="EMBL/GenBank/DDBJ databases">
        <title>Complete genome sequence of Corynebacterium terpenotabidum Y-11 (=DSM 44721).</title>
        <authorList>
            <person name="Ruckert C."/>
            <person name="Albersmeier A."/>
            <person name="Al-Dilaimi A."/>
            <person name="Szczepanowski R."/>
            <person name="Kalinowski J."/>
        </authorList>
    </citation>
    <scope>NUCLEOTIDE SEQUENCE [LARGE SCALE GENOMIC DNA]</scope>
    <source>
        <strain evidence="1 2">Y-11</strain>
    </source>
</reference>
<dbReference type="EMBL" id="CP003696">
    <property type="protein sequence ID" value="AGP31534.1"/>
    <property type="molecule type" value="Genomic_DNA"/>
</dbReference>